<reference evidence="1" key="1">
    <citation type="submission" date="2015-12" db="EMBL/GenBank/DDBJ databases">
        <authorList>
            <person name="Bansal K."/>
            <person name="Midha S."/>
            <person name="Patil P.B."/>
        </authorList>
    </citation>
    <scope>NUCLEOTIDE SEQUENCE</scope>
    <source>
        <strain evidence="1">LMG867</strain>
    </source>
</reference>
<comment type="caution">
    <text evidence="1">The sequence shown here is derived from an EMBL/GenBank/DDBJ whole genome shotgun (WGS) entry which is preliminary data.</text>
</comment>
<proteinExistence type="predicted"/>
<dbReference type="AlphaFoldDB" id="A0AAW4RFC1"/>
<gene>
    <name evidence="1" type="ORF">Xseb_22115</name>
</gene>
<evidence type="ECO:0000313" key="2">
    <source>
        <dbReference type="Proteomes" id="UP000825388"/>
    </source>
</evidence>
<dbReference type="RefSeq" id="WP_089112214.1">
    <property type="nucleotide sequence ID" value="NZ_LOKL01000006.1"/>
</dbReference>
<accession>A0AAW4RFC1</accession>
<name>A0AAW4RFC1_XANCI</name>
<dbReference type="Proteomes" id="UP000825388">
    <property type="component" value="Unassembled WGS sequence"/>
</dbReference>
<dbReference type="EMBL" id="LOKL01000006">
    <property type="protein sequence ID" value="MBZ3922955.1"/>
    <property type="molecule type" value="Genomic_DNA"/>
</dbReference>
<protein>
    <submittedName>
        <fullName evidence="1">Uncharacterized protein</fullName>
    </submittedName>
</protein>
<evidence type="ECO:0000313" key="1">
    <source>
        <dbReference type="EMBL" id="MBZ3922955.1"/>
    </source>
</evidence>
<sequence>MYFGEMKRRLVQADGSGGGFFFTVGSYVYGQGEHQIAVDFQGPDPNIMSGPLYDADGLQRSILHEFRCVAIGETLIVQNEQGGGGLPALAHFLSNIFRKHSGVLDIPSLTFMDVFSNDLRKIIEQGGGVKSMQIRVIQGVQPKEASTLAIATPLYQAKEAVANTGKLIVKWEADDGDGLDVDTVIDTFNAGRALVSDLDKVDLETMTGGPVRNVGKYKAKSEIPVTIDANGIEHKNEIKPLLYAYLDELRTPDSDDWRLIDDAGMFLSGRVLTT</sequence>
<organism evidence="1 2">
    <name type="scientific">Xanthomonas citri pv. sesbaniae</name>
    <dbReference type="NCBI Taxonomy" id="473425"/>
    <lineage>
        <taxon>Bacteria</taxon>
        <taxon>Pseudomonadati</taxon>
        <taxon>Pseudomonadota</taxon>
        <taxon>Gammaproteobacteria</taxon>
        <taxon>Lysobacterales</taxon>
        <taxon>Lysobacteraceae</taxon>
        <taxon>Xanthomonas</taxon>
    </lineage>
</organism>